<sequence>MNLVDINRLEICLFVVDMLEVFKYANYEAFLYLLEYQYVTRLSFRRLNRRATKPQVLGVESLGLTR</sequence>
<reference evidence="1" key="1">
    <citation type="submission" date="2021-08" db="EMBL/GenBank/DDBJ databases">
        <title>Prevotella lacticifex sp. nov., isolated from rumen of cow.</title>
        <authorList>
            <person name="Shinkai T."/>
            <person name="Ikeyama N."/>
            <person name="Kumagai M."/>
            <person name="Ohmori H."/>
            <person name="Sakamoto M."/>
            <person name="Ohkuma M."/>
            <person name="Mitsumori M."/>
        </authorList>
    </citation>
    <scope>NUCLEOTIDE SEQUENCE</scope>
    <source>
        <strain evidence="1">DSM 11371</strain>
    </source>
</reference>
<comment type="caution">
    <text evidence="1">The sequence shown here is derived from an EMBL/GenBank/DDBJ whole genome shotgun (WGS) entry which is preliminary data.</text>
</comment>
<name>A0AA37MDJ4_SEGBR</name>
<gene>
    <name evidence="1" type="ORF">PRRU23_13250</name>
</gene>
<dbReference type="AlphaFoldDB" id="A0AA37MDJ4"/>
<dbReference type="EMBL" id="BPTR01000001">
    <property type="protein sequence ID" value="GJG27625.1"/>
    <property type="molecule type" value="Genomic_DNA"/>
</dbReference>
<accession>A0AA37MDJ4</accession>
<organism evidence="1 2">
    <name type="scientific">Segatella bryantii</name>
    <name type="common">Prevotella bryantii</name>
    <dbReference type="NCBI Taxonomy" id="77095"/>
    <lineage>
        <taxon>Bacteria</taxon>
        <taxon>Pseudomonadati</taxon>
        <taxon>Bacteroidota</taxon>
        <taxon>Bacteroidia</taxon>
        <taxon>Bacteroidales</taxon>
        <taxon>Prevotellaceae</taxon>
        <taxon>Segatella</taxon>
    </lineage>
</organism>
<evidence type="ECO:0000313" key="1">
    <source>
        <dbReference type="EMBL" id="GJG27625.1"/>
    </source>
</evidence>
<protein>
    <submittedName>
        <fullName evidence="1">Uncharacterized protein</fullName>
    </submittedName>
</protein>
<proteinExistence type="predicted"/>
<evidence type="ECO:0000313" key="2">
    <source>
        <dbReference type="Proteomes" id="UP000887043"/>
    </source>
</evidence>
<dbReference type="Proteomes" id="UP000887043">
    <property type="component" value="Unassembled WGS sequence"/>
</dbReference>